<sequence>MSEKSAEETKRLNEELQKRHYEFVSNCDDGNGDASACHSYGEWLAVVDKKYDEAAAVYKKNCDKKNYPASCFNYGRFLLAGKGVDLNDEEGRKMMVKSCNAGHTHGCHHLGIMYLNGIGGEKNVEKGIAAIEKACNNGEGSSCYRLGSMFLTTQSKYGIARNVVKAKKYLESACDANFAPACHNLAVMYKTGDGEVKKDPALYEAYSLKTKKLAEQSGAVGGGVRAA</sequence>
<comment type="similarity">
    <text evidence="1">Belongs to the hcp beta-lactamase family.</text>
</comment>
<dbReference type="InterPro" id="IPR040239">
    <property type="entry name" value="HcpB-like"/>
</dbReference>
<organism evidence="3 4">
    <name type="scientific">Aphanomyces euteiches</name>
    <dbReference type="NCBI Taxonomy" id="100861"/>
    <lineage>
        <taxon>Eukaryota</taxon>
        <taxon>Sar</taxon>
        <taxon>Stramenopiles</taxon>
        <taxon>Oomycota</taxon>
        <taxon>Saprolegniomycetes</taxon>
        <taxon>Saprolegniales</taxon>
        <taxon>Verrucalvaceae</taxon>
        <taxon>Aphanomyces</taxon>
    </lineage>
</organism>
<dbReference type="AlphaFoldDB" id="A0A6G0XN57"/>
<evidence type="ECO:0000256" key="2">
    <source>
        <dbReference type="ARBA" id="ARBA00022737"/>
    </source>
</evidence>
<dbReference type="PANTHER" id="PTHR13891">
    <property type="entry name" value="CYTOCHROME C OXIDASE ASSEMBLY FACTOR 7"/>
    <property type="match status" value="1"/>
</dbReference>
<dbReference type="OrthoDB" id="272077at2759"/>
<dbReference type="PANTHER" id="PTHR13891:SF1">
    <property type="entry name" value="CYTOCHROME C OXIDASE ASSEMBLY FACTOR 7"/>
    <property type="match status" value="1"/>
</dbReference>
<keyword evidence="4" id="KW-1185">Reference proteome</keyword>
<evidence type="ECO:0000313" key="4">
    <source>
        <dbReference type="Proteomes" id="UP000481153"/>
    </source>
</evidence>
<dbReference type="Gene3D" id="1.25.40.10">
    <property type="entry name" value="Tetratricopeptide repeat domain"/>
    <property type="match status" value="1"/>
</dbReference>
<dbReference type="Pfam" id="PF08238">
    <property type="entry name" value="Sel1"/>
    <property type="match status" value="4"/>
</dbReference>
<dbReference type="InterPro" id="IPR006597">
    <property type="entry name" value="Sel1-like"/>
</dbReference>
<dbReference type="InterPro" id="IPR011990">
    <property type="entry name" value="TPR-like_helical_dom_sf"/>
</dbReference>
<dbReference type="VEuPathDB" id="FungiDB:AeMF1_011345"/>
<protein>
    <recommendedName>
        <fullName evidence="5">Beta-lactamase</fullName>
    </recommendedName>
</protein>
<dbReference type="SMART" id="SM00671">
    <property type="entry name" value="SEL1"/>
    <property type="match status" value="5"/>
</dbReference>
<dbReference type="EMBL" id="VJMJ01000034">
    <property type="protein sequence ID" value="KAF0741904.1"/>
    <property type="molecule type" value="Genomic_DNA"/>
</dbReference>
<evidence type="ECO:0000256" key="1">
    <source>
        <dbReference type="ARBA" id="ARBA00008486"/>
    </source>
</evidence>
<proteinExistence type="inferred from homology"/>
<dbReference type="Proteomes" id="UP000481153">
    <property type="component" value="Unassembled WGS sequence"/>
</dbReference>
<name>A0A6G0XN57_9STRA</name>
<evidence type="ECO:0000313" key="3">
    <source>
        <dbReference type="EMBL" id="KAF0741904.1"/>
    </source>
</evidence>
<dbReference type="SUPFAM" id="SSF81901">
    <property type="entry name" value="HCP-like"/>
    <property type="match status" value="2"/>
</dbReference>
<evidence type="ECO:0008006" key="5">
    <source>
        <dbReference type="Google" id="ProtNLM"/>
    </source>
</evidence>
<accession>A0A6G0XN57</accession>
<comment type="caution">
    <text evidence="3">The sequence shown here is derived from an EMBL/GenBank/DDBJ whole genome shotgun (WGS) entry which is preliminary data.</text>
</comment>
<reference evidence="3 4" key="1">
    <citation type="submission" date="2019-07" db="EMBL/GenBank/DDBJ databases">
        <title>Genomics analysis of Aphanomyces spp. identifies a new class of oomycete effector associated with host adaptation.</title>
        <authorList>
            <person name="Gaulin E."/>
        </authorList>
    </citation>
    <scope>NUCLEOTIDE SEQUENCE [LARGE SCALE GENOMIC DNA]</scope>
    <source>
        <strain evidence="3 4">ATCC 201684</strain>
    </source>
</reference>
<gene>
    <name evidence="3" type="ORF">Ae201684_003090</name>
</gene>
<keyword evidence="2" id="KW-0677">Repeat</keyword>